<evidence type="ECO:0000259" key="5">
    <source>
        <dbReference type="Pfam" id="PF12333"/>
    </source>
</evidence>
<dbReference type="PANTHER" id="PTHR16056">
    <property type="entry name" value="REGULATOR OF MICROTUBULE DYNAMICS PROTEIN"/>
    <property type="match status" value="1"/>
</dbReference>
<dbReference type="FunFam" id="1.25.10.10:FF:000348">
    <property type="entry name" value="uncharacterized protein LOC106763108 isoform X2"/>
    <property type="match status" value="1"/>
</dbReference>
<keyword evidence="4" id="KW-0539">Nucleus</keyword>
<dbReference type="GO" id="GO:0005634">
    <property type="term" value="C:nucleus"/>
    <property type="evidence" value="ECO:0007669"/>
    <property type="project" value="UniProtKB-SubCell"/>
</dbReference>
<evidence type="ECO:0000256" key="3">
    <source>
        <dbReference type="ARBA" id="ARBA00006427"/>
    </source>
</evidence>
<feature type="domain" description="Pre-rRNA-processing protein Ipi1 N-terminal" evidence="5">
    <location>
        <begin position="144"/>
        <end position="206"/>
    </location>
</feature>
<proteinExistence type="inferred from homology"/>
<dbReference type="InterPro" id="IPR057949">
    <property type="entry name" value="TPR_TEX10"/>
</dbReference>
<comment type="similarity">
    <text evidence="3">Belongs to the IPI1/TEX10 family.</text>
</comment>
<reference evidence="7 8" key="1">
    <citation type="submission" date="2024-01" db="EMBL/GenBank/DDBJ databases">
        <title>The genomes of 5 underutilized Papilionoideae crops provide insights into root nodulation and disease resistance.</title>
        <authorList>
            <person name="Yuan L."/>
        </authorList>
    </citation>
    <scope>NUCLEOTIDE SEQUENCE [LARGE SCALE GENOMIC DNA]</scope>
    <source>
        <strain evidence="7">LY-2023</strain>
        <tissue evidence="7">Leaf</tissue>
    </source>
</reference>
<dbReference type="Pfam" id="PF25781">
    <property type="entry name" value="TPR_TEX10"/>
    <property type="match status" value="1"/>
</dbReference>
<evidence type="ECO:0008006" key="9">
    <source>
        <dbReference type="Google" id="ProtNLM"/>
    </source>
</evidence>
<dbReference type="InterPro" id="IPR016024">
    <property type="entry name" value="ARM-type_fold"/>
</dbReference>
<evidence type="ECO:0000313" key="7">
    <source>
        <dbReference type="EMBL" id="KAK7294692.1"/>
    </source>
</evidence>
<dbReference type="EMBL" id="JAYKXN010000004">
    <property type="protein sequence ID" value="KAK7294692.1"/>
    <property type="molecule type" value="Genomic_DNA"/>
</dbReference>
<dbReference type="Pfam" id="PF12333">
    <property type="entry name" value="Ipi1_N"/>
    <property type="match status" value="1"/>
</dbReference>
<sequence length="879" mass="99600">MTRSKANTKKQRGVDFKKIRRKIGRKLPPPKNTTNTEIKSKAIVLPEQSVAAEKAGFAVNKKGLTLKELLQQTSHHNAKVRRDALMGIKDLFIKYPAELKLHKYAAVEKLRERIGDDDKAVRKSLHDLFKVVILPGCKEDNQELIISLLMAYIFNAMTHLAVDVRIMAFDFLDLVLEFYPPSFSPYAEKIFENYEDILRKNQYYLQDKGKLKDVLAGLVRCLSLLPWNKGETDLHNKDDTGQKVLHAFEEADMSMSLNGFSHIIKNLKDLVPVLVNSFQELIPVVHAGPRIEGKSFGCMVSMLHSIDLIVRSFPYGTDKDSESPSSQGGSNAALWDVTISSALLKKLFPLFPLNSVHHLLGKDYDRLLDLNMAIAKIFFELNEWIFLPSDLLEKFLEFIEDALHGKFCSAAESGNTVWEKRLVQLLSFIPKFVSRGASCWTSRLLQAFTQTLRESKPGSLLKFACLSAIEDMLTPIQTMLSLETSNPENLELEGALLAWIRELPLLLIQLGDKHPSCSQVVLHLQLRIGQCALLNSSLVCMYDNMQYLLRDFYCKCQEGEHICYGPFLRLPKESQELSLCTLYYFTHLDLPILKSIACCCLNADLDPRVLFRTIEILHSAYIDGHIKIADYLSVFITLVLRFQVSPEISSTGLKSDSLCKTLKSMTTLVCSYMAQMGDNSLVLQMIEKVIIDHILQKPPLENRCSLLRMLVTVDSKPTRLSEQSIITLGHYLSEYMMDAVQCIPKDADNYELGTLSIQSSTLCYYLLPCFLLFDRCNKLMKVVLETMGLAITERSLSLISDNCTQNTRNCVIRVNAVTSVLVLMHKEAKLQKIISLFKEDIVNITQKVLSLQSTGMIGTTIEERHKIQSAFERLKILTR</sequence>
<evidence type="ECO:0000256" key="4">
    <source>
        <dbReference type="ARBA" id="ARBA00023242"/>
    </source>
</evidence>
<gene>
    <name evidence="7" type="ORF">RJT34_17585</name>
</gene>
<dbReference type="SUPFAM" id="SSF48371">
    <property type="entry name" value="ARM repeat"/>
    <property type="match status" value="1"/>
</dbReference>
<dbReference type="InterPro" id="IPR024679">
    <property type="entry name" value="Ipi1_N"/>
</dbReference>
<organism evidence="7 8">
    <name type="scientific">Clitoria ternatea</name>
    <name type="common">Butterfly pea</name>
    <dbReference type="NCBI Taxonomy" id="43366"/>
    <lineage>
        <taxon>Eukaryota</taxon>
        <taxon>Viridiplantae</taxon>
        <taxon>Streptophyta</taxon>
        <taxon>Embryophyta</taxon>
        <taxon>Tracheophyta</taxon>
        <taxon>Spermatophyta</taxon>
        <taxon>Magnoliopsida</taxon>
        <taxon>eudicotyledons</taxon>
        <taxon>Gunneridae</taxon>
        <taxon>Pentapetalae</taxon>
        <taxon>rosids</taxon>
        <taxon>fabids</taxon>
        <taxon>Fabales</taxon>
        <taxon>Fabaceae</taxon>
        <taxon>Papilionoideae</taxon>
        <taxon>50 kb inversion clade</taxon>
        <taxon>NPAAA clade</taxon>
        <taxon>indigoferoid/millettioid clade</taxon>
        <taxon>Phaseoleae</taxon>
        <taxon>Clitoria</taxon>
    </lineage>
</organism>
<name>A0AAN9PEZ5_CLITE</name>
<accession>A0AAN9PEZ5</accession>
<dbReference type="PANTHER" id="PTHR16056:SF2">
    <property type="entry name" value="TESTIS-EXPRESSED PROTEIN 10"/>
    <property type="match status" value="1"/>
</dbReference>
<comment type="subcellular location">
    <subcellularLocation>
        <location evidence="1">Nucleus</location>
        <location evidence="1">Nucleolus</location>
    </subcellularLocation>
    <subcellularLocation>
        <location evidence="2">Nucleus</location>
        <location evidence="2">Nucleoplasm</location>
    </subcellularLocation>
</comment>
<evidence type="ECO:0000256" key="2">
    <source>
        <dbReference type="ARBA" id="ARBA00004642"/>
    </source>
</evidence>
<dbReference type="Gene3D" id="1.25.10.10">
    <property type="entry name" value="Leucine-rich Repeat Variant"/>
    <property type="match status" value="1"/>
</dbReference>
<evidence type="ECO:0000259" key="6">
    <source>
        <dbReference type="Pfam" id="PF25781"/>
    </source>
</evidence>
<comment type="caution">
    <text evidence="7">The sequence shown here is derived from an EMBL/GenBank/DDBJ whole genome shotgun (WGS) entry which is preliminary data.</text>
</comment>
<protein>
    <recommendedName>
        <fullName evidence="9">Pre-rRNA-processing protein Ipi1 N-terminal domain-containing protein</fullName>
    </recommendedName>
</protein>
<feature type="domain" description="TEX10-like TPR repeats" evidence="6">
    <location>
        <begin position="497"/>
        <end position="686"/>
    </location>
</feature>
<keyword evidence="8" id="KW-1185">Reference proteome</keyword>
<dbReference type="InterPro" id="IPR011989">
    <property type="entry name" value="ARM-like"/>
</dbReference>
<dbReference type="Proteomes" id="UP001359559">
    <property type="component" value="Unassembled WGS sequence"/>
</dbReference>
<dbReference type="AlphaFoldDB" id="A0AAN9PEZ5"/>
<evidence type="ECO:0000256" key="1">
    <source>
        <dbReference type="ARBA" id="ARBA00004604"/>
    </source>
</evidence>
<evidence type="ECO:0000313" key="8">
    <source>
        <dbReference type="Proteomes" id="UP001359559"/>
    </source>
</evidence>